<dbReference type="PROSITE" id="PS01009">
    <property type="entry name" value="CRISP_1"/>
    <property type="match status" value="1"/>
</dbReference>
<dbReference type="PRINTS" id="PR00837">
    <property type="entry name" value="V5TPXLIKE"/>
</dbReference>
<comment type="caution">
    <text evidence="4">The sequence shown here is derived from an EMBL/GenBank/DDBJ whole genome shotgun (WGS) entry which is preliminary data.</text>
</comment>
<sequence>MKSGALVAFSLFSILVTSARGAPHPLGTGEENVAMQARQRCTIAFWDYWRNPNNCELIYPGFQGTANPTPTPRPTSTSTRSTTSARSTTTTTRSTTTVLPTSTTATATTTSTTTIVVPTSLTTSTSATTTTTTTVTAPTTATSGIPVPTVTTPASTTTTVSTTPLPTGALTADQQTALARSNQYRAIHGVRPFTWDASLAASAQAVANTCVFEHTPGDYGENLAAGTGTYSYNSAIDAWYNEITKYNFATPGFSTATGHFTQLIWASSTLVGCARNTQCTPQQLGFGTGFGSQATFIVCQYRPPGNVIGSFAANVLPPL</sequence>
<dbReference type="PROSITE" id="PS01010">
    <property type="entry name" value="CRISP_2"/>
    <property type="match status" value="1"/>
</dbReference>
<dbReference type="SMART" id="SM00198">
    <property type="entry name" value="SCP"/>
    <property type="match status" value="1"/>
</dbReference>
<organism evidence="4 5">
    <name type="scientific">Tilletia horrida</name>
    <dbReference type="NCBI Taxonomy" id="155126"/>
    <lineage>
        <taxon>Eukaryota</taxon>
        <taxon>Fungi</taxon>
        <taxon>Dikarya</taxon>
        <taxon>Basidiomycota</taxon>
        <taxon>Ustilaginomycotina</taxon>
        <taxon>Exobasidiomycetes</taxon>
        <taxon>Tilletiales</taxon>
        <taxon>Tilletiaceae</taxon>
        <taxon>Tilletia</taxon>
    </lineage>
</organism>
<dbReference type="AlphaFoldDB" id="A0AAN6GC50"/>
<gene>
    <name evidence="4" type="primary">PRY1_3</name>
    <name evidence="4" type="ORF">OC842_004217</name>
</gene>
<dbReference type="InterPro" id="IPR014044">
    <property type="entry name" value="CAP_dom"/>
</dbReference>
<evidence type="ECO:0000259" key="3">
    <source>
        <dbReference type="SMART" id="SM00198"/>
    </source>
</evidence>
<dbReference type="EMBL" id="JAPDMQ010000241">
    <property type="protein sequence ID" value="KAK0529510.1"/>
    <property type="molecule type" value="Genomic_DNA"/>
</dbReference>
<accession>A0AAN6GC50</accession>
<feature type="signal peptide" evidence="2">
    <location>
        <begin position="1"/>
        <end position="21"/>
    </location>
</feature>
<feature type="compositionally biased region" description="Low complexity" evidence="1">
    <location>
        <begin position="74"/>
        <end position="105"/>
    </location>
</feature>
<reference evidence="4" key="1">
    <citation type="journal article" date="2023" name="PhytoFront">
        <title>Draft Genome Resources of Seven Strains of Tilletia horrida, Causal Agent of Kernel Smut of Rice.</title>
        <authorList>
            <person name="Khanal S."/>
            <person name="Antony Babu S."/>
            <person name="Zhou X.G."/>
        </authorList>
    </citation>
    <scope>NUCLEOTIDE SEQUENCE</scope>
    <source>
        <strain evidence="4">TX3</strain>
    </source>
</reference>
<evidence type="ECO:0000313" key="5">
    <source>
        <dbReference type="Proteomes" id="UP001176521"/>
    </source>
</evidence>
<dbReference type="Proteomes" id="UP001176521">
    <property type="component" value="Unassembled WGS sequence"/>
</dbReference>
<evidence type="ECO:0000256" key="1">
    <source>
        <dbReference type="SAM" id="MobiDB-lite"/>
    </source>
</evidence>
<evidence type="ECO:0000256" key="2">
    <source>
        <dbReference type="SAM" id="SignalP"/>
    </source>
</evidence>
<name>A0AAN6GC50_9BASI</name>
<feature type="region of interest" description="Disordered" evidence="1">
    <location>
        <begin position="135"/>
        <end position="167"/>
    </location>
</feature>
<dbReference type="Gene3D" id="3.40.33.10">
    <property type="entry name" value="CAP"/>
    <property type="match status" value="1"/>
</dbReference>
<dbReference type="InterPro" id="IPR018244">
    <property type="entry name" value="Allrgn_V5/Tpx1_CS"/>
</dbReference>
<feature type="domain" description="SCP" evidence="3">
    <location>
        <begin position="172"/>
        <end position="309"/>
    </location>
</feature>
<evidence type="ECO:0000313" key="4">
    <source>
        <dbReference type="EMBL" id="KAK0529510.1"/>
    </source>
</evidence>
<dbReference type="SUPFAM" id="SSF55797">
    <property type="entry name" value="PR-1-like"/>
    <property type="match status" value="1"/>
</dbReference>
<dbReference type="InterPro" id="IPR035940">
    <property type="entry name" value="CAP_sf"/>
</dbReference>
<dbReference type="Pfam" id="PF00188">
    <property type="entry name" value="CAP"/>
    <property type="match status" value="1"/>
</dbReference>
<keyword evidence="5" id="KW-1185">Reference proteome</keyword>
<keyword evidence="2" id="KW-0732">Signal</keyword>
<dbReference type="InterPro" id="IPR001283">
    <property type="entry name" value="CRISP-related"/>
</dbReference>
<feature type="region of interest" description="Disordered" evidence="1">
    <location>
        <begin position="65"/>
        <end position="105"/>
    </location>
</feature>
<dbReference type="GO" id="GO:0005576">
    <property type="term" value="C:extracellular region"/>
    <property type="evidence" value="ECO:0007669"/>
    <property type="project" value="InterPro"/>
</dbReference>
<protein>
    <submittedName>
        <fullName evidence="4">Sterol-binding protein</fullName>
    </submittedName>
</protein>
<feature type="chain" id="PRO_5042905457" evidence="2">
    <location>
        <begin position="22"/>
        <end position="319"/>
    </location>
</feature>
<proteinExistence type="predicted"/>
<dbReference type="PANTHER" id="PTHR10334">
    <property type="entry name" value="CYSTEINE-RICH SECRETORY PROTEIN-RELATED"/>
    <property type="match status" value="1"/>
</dbReference>